<name>C0HFS5_MAIZE</name>
<feature type="region of interest" description="Disordered" evidence="1">
    <location>
        <begin position="13"/>
        <end position="35"/>
    </location>
</feature>
<dbReference type="EMBL" id="BT061181">
    <property type="protein sequence ID" value="ACN25878.1"/>
    <property type="molecule type" value="mRNA"/>
</dbReference>
<dbReference type="AlphaFoldDB" id="C0HFS5"/>
<protein>
    <submittedName>
        <fullName evidence="2">Uncharacterized protein</fullName>
    </submittedName>
</protein>
<reference evidence="2" key="2">
    <citation type="submission" date="2012-06" db="EMBL/GenBank/DDBJ databases">
        <authorList>
            <person name="Yu Y."/>
            <person name="Currie J."/>
            <person name="Lomeli R."/>
            <person name="Angelova A."/>
            <person name="Collura K."/>
            <person name="Wissotski M."/>
            <person name="Campos D."/>
            <person name="Kudrna D."/>
            <person name="Golser W."/>
            <person name="Ashely E."/>
            <person name="Descour A."/>
            <person name="Fernandes J."/>
            <person name="Soderlund C."/>
            <person name="Walbot V."/>
        </authorList>
    </citation>
    <scope>NUCLEOTIDE SEQUENCE</scope>
    <source>
        <strain evidence="2">B73</strain>
    </source>
</reference>
<reference evidence="2" key="1">
    <citation type="journal article" date="2009" name="PLoS Genet.">
        <title>Sequencing, mapping, and analysis of 27,455 maize full-length cDNAs.</title>
        <authorList>
            <person name="Soderlund C."/>
            <person name="Descour A."/>
            <person name="Kudrna D."/>
            <person name="Bomhoff M."/>
            <person name="Boyd L."/>
            <person name="Currie J."/>
            <person name="Angelova A."/>
            <person name="Collura K."/>
            <person name="Wissotski M."/>
            <person name="Ashley E."/>
            <person name="Morrow D."/>
            <person name="Fernandes J."/>
            <person name="Walbot V."/>
            <person name="Yu Y."/>
        </authorList>
    </citation>
    <scope>NUCLEOTIDE SEQUENCE</scope>
    <source>
        <strain evidence="2">B73</strain>
    </source>
</reference>
<sequence length="47" mass="5344">MLHQLITKIPHCKNKRSTTADRSTNLSQYQHPMSAGGNNSTFWDLTL</sequence>
<accession>C0HFS5</accession>
<organism evidence="2">
    <name type="scientific">Zea mays</name>
    <name type="common">Maize</name>
    <dbReference type="NCBI Taxonomy" id="4577"/>
    <lineage>
        <taxon>Eukaryota</taxon>
        <taxon>Viridiplantae</taxon>
        <taxon>Streptophyta</taxon>
        <taxon>Embryophyta</taxon>
        <taxon>Tracheophyta</taxon>
        <taxon>Spermatophyta</taxon>
        <taxon>Magnoliopsida</taxon>
        <taxon>Liliopsida</taxon>
        <taxon>Poales</taxon>
        <taxon>Poaceae</taxon>
        <taxon>PACMAD clade</taxon>
        <taxon>Panicoideae</taxon>
        <taxon>Andropogonodae</taxon>
        <taxon>Andropogoneae</taxon>
        <taxon>Tripsacinae</taxon>
        <taxon>Zea</taxon>
    </lineage>
</organism>
<evidence type="ECO:0000256" key="1">
    <source>
        <dbReference type="SAM" id="MobiDB-lite"/>
    </source>
</evidence>
<feature type="compositionally biased region" description="Polar residues" evidence="1">
    <location>
        <begin position="20"/>
        <end position="35"/>
    </location>
</feature>
<evidence type="ECO:0000313" key="2">
    <source>
        <dbReference type="EMBL" id="ACN25878.1"/>
    </source>
</evidence>
<proteinExistence type="evidence at transcript level"/>